<name>A0A4Q1U580_RHILE</name>
<organism evidence="1 2">
    <name type="scientific">Rhizobium leguminosarum</name>
    <dbReference type="NCBI Taxonomy" id="384"/>
    <lineage>
        <taxon>Bacteria</taxon>
        <taxon>Pseudomonadati</taxon>
        <taxon>Pseudomonadota</taxon>
        <taxon>Alphaproteobacteria</taxon>
        <taxon>Hyphomicrobiales</taxon>
        <taxon>Rhizobiaceae</taxon>
        <taxon>Rhizobium/Agrobacterium group</taxon>
        <taxon>Rhizobium</taxon>
    </lineage>
</organism>
<reference evidence="1 2" key="1">
    <citation type="submission" date="2017-03" db="EMBL/GenBank/DDBJ databases">
        <authorList>
            <person name="Safronova V.I."/>
            <person name="Sazanova A.L."/>
            <person name="Chirak E.R."/>
        </authorList>
    </citation>
    <scope>NUCLEOTIDE SEQUENCE [LARGE SCALE GENOMIC DNA]</scope>
    <source>
        <strain evidence="1 2">Tri-43</strain>
    </source>
</reference>
<proteinExistence type="predicted"/>
<dbReference type="AlphaFoldDB" id="A0A4Q1U580"/>
<gene>
    <name evidence="1" type="ORF">B5P46_13180</name>
</gene>
<evidence type="ECO:0000313" key="1">
    <source>
        <dbReference type="EMBL" id="RXT26704.1"/>
    </source>
</evidence>
<comment type="caution">
    <text evidence="1">The sequence shown here is derived from an EMBL/GenBank/DDBJ whole genome shotgun (WGS) entry which is preliminary data.</text>
</comment>
<dbReference type="Proteomes" id="UP000290767">
    <property type="component" value="Unassembled WGS sequence"/>
</dbReference>
<sequence>MVVPCLVAEWPDRGWSPGMLSQLSFFEAAMKSAPGSGAERTAMTRSKAACRAEAKQRRFDENL</sequence>
<protein>
    <submittedName>
        <fullName evidence="1">Uncharacterized protein</fullName>
    </submittedName>
</protein>
<accession>A0A4Q1U580</accession>
<dbReference type="EMBL" id="MZMU01000009">
    <property type="protein sequence ID" value="RXT26704.1"/>
    <property type="molecule type" value="Genomic_DNA"/>
</dbReference>
<evidence type="ECO:0000313" key="2">
    <source>
        <dbReference type="Proteomes" id="UP000290767"/>
    </source>
</evidence>